<keyword evidence="2" id="KW-1185">Reference proteome</keyword>
<evidence type="ECO:0000313" key="1">
    <source>
        <dbReference type="EMBL" id="MCH4561913.1"/>
    </source>
</evidence>
<gene>
    <name evidence="1" type="ORF">MKP05_02070</name>
</gene>
<comment type="caution">
    <text evidence="1">The sequence shown here is derived from an EMBL/GenBank/DDBJ whole genome shotgun (WGS) entry which is preliminary data.</text>
</comment>
<protein>
    <submittedName>
        <fullName evidence="1">Uncharacterized protein</fullName>
    </submittedName>
</protein>
<sequence>MSGFPTPPRLEERADQAARAIEGRSKAIKERQGALGTALKRALADLEEMKR</sequence>
<dbReference type="RefSeq" id="WP_240566810.1">
    <property type="nucleotide sequence ID" value="NZ_JAKVPY010000002.1"/>
</dbReference>
<accession>A0ABS9RPZ4</accession>
<dbReference type="EMBL" id="JAKVPY010000002">
    <property type="protein sequence ID" value="MCH4561913.1"/>
    <property type="molecule type" value="Genomic_DNA"/>
</dbReference>
<dbReference type="Proteomes" id="UP001202117">
    <property type="component" value="Unassembled WGS sequence"/>
</dbReference>
<proteinExistence type="predicted"/>
<reference evidence="1 2" key="1">
    <citation type="submission" date="2022-02" db="EMBL/GenBank/DDBJ databases">
        <title>Halomonas fukangensis sp. nov., a halophilic bacterium isolated from a bulk soil of Kalidium foliatum at Fukang.</title>
        <authorList>
            <person name="Huang Y."/>
        </authorList>
    </citation>
    <scope>NUCLEOTIDE SEQUENCE [LARGE SCALE GENOMIC DNA]</scope>
    <source>
        <strain evidence="1 2">EGI 63088</strain>
    </source>
</reference>
<name>A0ABS9RPZ4_9GAMM</name>
<organism evidence="1 2">
    <name type="scientific">Halomonas flagellata</name>
    <dbReference type="NCBI Taxonomy" id="2920385"/>
    <lineage>
        <taxon>Bacteria</taxon>
        <taxon>Pseudomonadati</taxon>
        <taxon>Pseudomonadota</taxon>
        <taxon>Gammaproteobacteria</taxon>
        <taxon>Oceanospirillales</taxon>
        <taxon>Halomonadaceae</taxon>
        <taxon>Halomonas</taxon>
    </lineage>
</organism>
<evidence type="ECO:0000313" key="2">
    <source>
        <dbReference type="Proteomes" id="UP001202117"/>
    </source>
</evidence>